<reference evidence="1 2" key="1">
    <citation type="journal article" date="2013" name="Genome Biol.">
        <title>Draft genome of the mountain pine beetle, Dendroctonus ponderosae Hopkins, a major forest pest.</title>
        <authorList>
            <person name="Keeling C.I."/>
            <person name="Yuen M.M."/>
            <person name="Liao N.Y."/>
            <person name="Docking T.R."/>
            <person name="Chan S.K."/>
            <person name="Taylor G.A."/>
            <person name="Palmquist D.L."/>
            <person name="Jackman S.D."/>
            <person name="Nguyen A."/>
            <person name="Li M."/>
            <person name="Henderson H."/>
            <person name="Janes J.K."/>
            <person name="Zhao Y."/>
            <person name="Pandoh P."/>
            <person name="Moore R."/>
            <person name="Sperling F.A."/>
            <person name="Huber D.P."/>
            <person name="Birol I."/>
            <person name="Jones S.J."/>
            <person name="Bohlmann J."/>
        </authorList>
    </citation>
    <scope>NUCLEOTIDE SEQUENCE</scope>
</reference>
<gene>
    <name evidence="1" type="ORF">D910_09235</name>
</gene>
<dbReference type="AlphaFoldDB" id="U4UFW9"/>
<name>U4UFW9_DENPD</name>
<sequence>MFFIKMKNTKNHHISMYQPMMLVLL</sequence>
<dbReference type="Proteomes" id="UP000030742">
    <property type="component" value="Unassembled WGS sequence"/>
</dbReference>
<dbReference type="EMBL" id="KB632307">
    <property type="protein sequence ID" value="ERL91912.1"/>
    <property type="molecule type" value="Genomic_DNA"/>
</dbReference>
<evidence type="ECO:0000313" key="1">
    <source>
        <dbReference type="EMBL" id="ERL91912.1"/>
    </source>
</evidence>
<organism evidence="1 2">
    <name type="scientific">Dendroctonus ponderosae</name>
    <name type="common">Mountain pine beetle</name>
    <dbReference type="NCBI Taxonomy" id="77166"/>
    <lineage>
        <taxon>Eukaryota</taxon>
        <taxon>Metazoa</taxon>
        <taxon>Ecdysozoa</taxon>
        <taxon>Arthropoda</taxon>
        <taxon>Hexapoda</taxon>
        <taxon>Insecta</taxon>
        <taxon>Pterygota</taxon>
        <taxon>Neoptera</taxon>
        <taxon>Endopterygota</taxon>
        <taxon>Coleoptera</taxon>
        <taxon>Polyphaga</taxon>
        <taxon>Cucujiformia</taxon>
        <taxon>Curculionidae</taxon>
        <taxon>Scolytinae</taxon>
        <taxon>Dendroctonus</taxon>
    </lineage>
</organism>
<evidence type="ECO:0000313" key="2">
    <source>
        <dbReference type="Proteomes" id="UP000030742"/>
    </source>
</evidence>
<accession>U4UFW9</accession>
<proteinExistence type="predicted"/>
<protein>
    <submittedName>
        <fullName evidence="1">Uncharacterized protein</fullName>
    </submittedName>
</protein>